<comment type="similarity">
    <text evidence="1">Belongs to the cycloisomerase 2 family.</text>
</comment>
<dbReference type="SUPFAM" id="SSF50974">
    <property type="entry name" value="Nitrous oxide reductase, N-terminal domain"/>
    <property type="match status" value="1"/>
</dbReference>
<accession>A0A0D2HVB7</accession>
<dbReference type="PANTHER" id="PTHR30344">
    <property type="entry name" value="6-PHOSPHOGLUCONOLACTONASE-RELATED"/>
    <property type="match status" value="1"/>
</dbReference>
<dbReference type="Proteomes" id="UP000053789">
    <property type="component" value="Unassembled WGS sequence"/>
</dbReference>
<dbReference type="InterPro" id="IPR019405">
    <property type="entry name" value="Lactonase_7-beta_prop"/>
</dbReference>
<dbReference type="HOGENOM" id="CLU_052062_0_0_1"/>
<name>A0A0D2HVB7_CLAB1</name>
<proteinExistence type="inferred from homology"/>
<dbReference type="GeneID" id="27703966"/>
<dbReference type="Gene3D" id="2.130.10.10">
    <property type="entry name" value="YVTN repeat-like/Quinoprotein amine dehydrogenase"/>
    <property type="match status" value="1"/>
</dbReference>
<sequence>MAQSFDFLVGTFNTPELYTLRFTPASASSKESSGDLQVLHCASAVGSHSWLHLSPLKEDGTRNLYATAWTEPPAVVAYVVKSPTDIQLLDSAPTRSRSGYVTASEKALYSAGGATGEVFSLDPKTGNIIPPPEFDGARENGAGKSSDIQPLQLLSFTLSKPQRDDGSVMDFGGLRHGAHSADLSPDGSALYVADIGRDCIWTFSVDPETGALTRAEMHKSPRSGDGPRHVWPHPSGKFVYCVQEHSSMVDVFSTTNRGVNLLHEQGVRIVREYDEPSDFWADEVRTSLSSGRKPKYLYASVRGLKEGKQGYVAVYKLTEEGKIDTSLEPDYTYRPPMRSYPILKPESPEYRGLLKLWKTPTSGGWANAIQPGPTVDGVEYLALTDSEQGFVFVLGWDGDKIREAARTKLGDGVGAATAVWL</sequence>
<keyword evidence="3" id="KW-1185">Reference proteome</keyword>
<evidence type="ECO:0008006" key="4">
    <source>
        <dbReference type="Google" id="ProtNLM"/>
    </source>
</evidence>
<dbReference type="Pfam" id="PF10282">
    <property type="entry name" value="Lactonase"/>
    <property type="match status" value="1"/>
</dbReference>
<evidence type="ECO:0000313" key="3">
    <source>
        <dbReference type="Proteomes" id="UP000053789"/>
    </source>
</evidence>
<gene>
    <name evidence="2" type="ORF">Z519_11038</name>
</gene>
<reference evidence="2" key="1">
    <citation type="submission" date="2015-01" db="EMBL/GenBank/DDBJ databases">
        <title>The Genome Sequence of Cladophialophora bantiana CBS 173.52.</title>
        <authorList>
            <consortium name="The Broad Institute Genomics Platform"/>
            <person name="Cuomo C."/>
            <person name="de Hoog S."/>
            <person name="Gorbushina A."/>
            <person name="Stielow B."/>
            <person name="Teixiera M."/>
            <person name="Abouelleil A."/>
            <person name="Chapman S.B."/>
            <person name="Priest M."/>
            <person name="Young S.K."/>
            <person name="Wortman J."/>
            <person name="Nusbaum C."/>
            <person name="Birren B."/>
        </authorList>
    </citation>
    <scope>NUCLEOTIDE SEQUENCE [LARGE SCALE GENOMIC DNA]</scope>
    <source>
        <strain evidence="2">CBS 173.52</strain>
    </source>
</reference>
<dbReference type="InterPro" id="IPR011045">
    <property type="entry name" value="N2O_reductase_N"/>
</dbReference>
<protein>
    <recommendedName>
        <fullName evidence="4">Muconate cycloisomerase 1</fullName>
    </recommendedName>
</protein>
<dbReference type="InterPro" id="IPR050282">
    <property type="entry name" value="Cycloisomerase_2"/>
</dbReference>
<dbReference type="VEuPathDB" id="FungiDB:Z519_11038"/>
<dbReference type="InterPro" id="IPR015943">
    <property type="entry name" value="WD40/YVTN_repeat-like_dom_sf"/>
</dbReference>
<dbReference type="GO" id="GO:0017057">
    <property type="term" value="F:6-phosphogluconolactonase activity"/>
    <property type="evidence" value="ECO:0007669"/>
    <property type="project" value="TreeGrafter"/>
</dbReference>
<organism evidence="2 3">
    <name type="scientific">Cladophialophora bantiana (strain ATCC 10958 / CBS 173.52 / CDC B-1940 / NIH 8579)</name>
    <name type="common">Xylohypha bantiana</name>
    <dbReference type="NCBI Taxonomy" id="1442370"/>
    <lineage>
        <taxon>Eukaryota</taxon>
        <taxon>Fungi</taxon>
        <taxon>Dikarya</taxon>
        <taxon>Ascomycota</taxon>
        <taxon>Pezizomycotina</taxon>
        <taxon>Eurotiomycetes</taxon>
        <taxon>Chaetothyriomycetidae</taxon>
        <taxon>Chaetothyriales</taxon>
        <taxon>Herpotrichiellaceae</taxon>
        <taxon>Cladophialophora</taxon>
    </lineage>
</organism>
<evidence type="ECO:0000256" key="1">
    <source>
        <dbReference type="ARBA" id="ARBA00005564"/>
    </source>
</evidence>
<dbReference type="OrthoDB" id="1715191at2759"/>
<dbReference type="PANTHER" id="PTHR30344:SF4">
    <property type="entry name" value="CYCLASE, PUTATIVE (AFU_ORTHOLOGUE AFUA_6G11580)-RELATED"/>
    <property type="match status" value="1"/>
</dbReference>
<dbReference type="EMBL" id="KN846999">
    <property type="protein sequence ID" value="KIW88469.1"/>
    <property type="molecule type" value="Genomic_DNA"/>
</dbReference>
<dbReference type="RefSeq" id="XP_016615138.1">
    <property type="nucleotide sequence ID" value="XM_016768751.1"/>
</dbReference>
<evidence type="ECO:0000313" key="2">
    <source>
        <dbReference type="EMBL" id="KIW88469.1"/>
    </source>
</evidence>
<dbReference type="AlphaFoldDB" id="A0A0D2HVB7"/>